<evidence type="ECO:0000256" key="1">
    <source>
        <dbReference type="SAM" id="MobiDB-lite"/>
    </source>
</evidence>
<feature type="region of interest" description="Disordered" evidence="1">
    <location>
        <begin position="287"/>
        <end position="307"/>
    </location>
</feature>
<accession>A0ABV2K575</accession>
<dbReference type="InterPro" id="IPR025389">
    <property type="entry name" value="DUF4300"/>
</dbReference>
<feature type="domain" description="DUF4300" evidence="2">
    <location>
        <begin position="38"/>
        <end position="288"/>
    </location>
</feature>
<evidence type="ECO:0000313" key="4">
    <source>
        <dbReference type="Proteomes" id="UP001549104"/>
    </source>
</evidence>
<protein>
    <recommendedName>
        <fullName evidence="2">DUF4300 domain-containing protein</fullName>
    </recommendedName>
</protein>
<dbReference type="Pfam" id="PF14133">
    <property type="entry name" value="DUF4300"/>
    <property type="match status" value="1"/>
</dbReference>
<evidence type="ECO:0000259" key="2">
    <source>
        <dbReference type="Pfam" id="PF14133"/>
    </source>
</evidence>
<dbReference type="Proteomes" id="UP001549104">
    <property type="component" value="Unassembled WGS sequence"/>
</dbReference>
<sequence length="307" mass="35729">MKKNTLFLLITVIFLLALAGCLNEPKNKEEEDYAQRLTYSNLTDTTSRDEVKRAMEYAGIITDNIDSFFRGVDLFNSAIGEEDLTKKGFSTIDSLEPKYDEYAMQDMWDAKNPEFIGYNCRITSYDLMKDSISIGQPDIENADWLMFDEIALENSPEKLFNEVEQEQFRTLYSFVPTEKTKDIAVHVKNVKEDWKKKEIHFTNEDKTSLKSVFFHDEEGYLFIGHIGVLIPTEDGKLLFLEKVGLQEPYQAVKFNKRVELNDYLMNKYDISWDQPTAKPFIMENDELLEGHRENPNNPENGKNDSRE</sequence>
<dbReference type="RefSeq" id="WP_354312510.1">
    <property type="nucleotide sequence ID" value="NZ_JBEPME010000001.1"/>
</dbReference>
<keyword evidence="4" id="KW-1185">Reference proteome</keyword>
<organism evidence="3 4">
    <name type="scientific">Sporosarcina psychrophila</name>
    <name type="common">Bacillus psychrophilus</name>
    <dbReference type="NCBI Taxonomy" id="1476"/>
    <lineage>
        <taxon>Bacteria</taxon>
        <taxon>Bacillati</taxon>
        <taxon>Bacillota</taxon>
        <taxon>Bacilli</taxon>
        <taxon>Bacillales</taxon>
        <taxon>Caryophanaceae</taxon>
        <taxon>Sporosarcina</taxon>
    </lineage>
</organism>
<evidence type="ECO:0000313" key="3">
    <source>
        <dbReference type="EMBL" id="MET3656236.1"/>
    </source>
</evidence>
<dbReference type="PROSITE" id="PS51257">
    <property type="entry name" value="PROKAR_LIPOPROTEIN"/>
    <property type="match status" value="1"/>
</dbReference>
<name>A0ABV2K575_SPOPS</name>
<dbReference type="EMBL" id="JBEPME010000001">
    <property type="protein sequence ID" value="MET3656236.1"/>
    <property type="molecule type" value="Genomic_DNA"/>
</dbReference>
<proteinExistence type="predicted"/>
<comment type="caution">
    <text evidence="3">The sequence shown here is derived from an EMBL/GenBank/DDBJ whole genome shotgun (WGS) entry which is preliminary data.</text>
</comment>
<reference evidence="3 4" key="1">
    <citation type="submission" date="2024-06" db="EMBL/GenBank/DDBJ databases">
        <title>Sorghum-associated microbial communities from plants grown in Nebraska, USA.</title>
        <authorList>
            <person name="Schachtman D."/>
        </authorList>
    </citation>
    <scope>NUCLEOTIDE SEQUENCE [LARGE SCALE GENOMIC DNA]</scope>
    <source>
        <strain evidence="3 4">1288</strain>
    </source>
</reference>
<gene>
    <name evidence="3" type="ORF">ABIC55_001320</name>
</gene>